<protein>
    <submittedName>
        <fullName evidence="2">Uncharacterized protein</fullName>
    </submittedName>
</protein>
<dbReference type="AlphaFoldDB" id="A0A5B7FLS7"/>
<evidence type="ECO:0000313" key="3">
    <source>
        <dbReference type="Proteomes" id="UP000324222"/>
    </source>
</evidence>
<comment type="caution">
    <text evidence="2">The sequence shown here is derived from an EMBL/GenBank/DDBJ whole genome shotgun (WGS) entry which is preliminary data.</text>
</comment>
<dbReference type="Proteomes" id="UP000324222">
    <property type="component" value="Unassembled WGS sequence"/>
</dbReference>
<keyword evidence="3" id="KW-1185">Reference proteome</keyword>
<reference evidence="2 3" key="1">
    <citation type="submission" date="2019-05" db="EMBL/GenBank/DDBJ databases">
        <title>Another draft genome of Portunus trituberculatus and its Hox gene families provides insights of decapod evolution.</title>
        <authorList>
            <person name="Jeong J.-H."/>
            <person name="Song I."/>
            <person name="Kim S."/>
            <person name="Choi T."/>
            <person name="Kim D."/>
            <person name="Ryu S."/>
            <person name="Kim W."/>
        </authorList>
    </citation>
    <scope>NUCLEOTIDE SEQUENCE [LARGE SCALE GENOMIC DNA]</scope>
    <source>
        <tissue evidence="2">Muscle</tissue>
    </source>
</reference>
<sequence length="45" mass="5227">MFQRPLPSSSVVQSRMKNTSKLNQKKGEGQRMRVTWDSMIGQPYL</sequence>
<gene>
    <name evidence="2" type="ORF">E2C01_040125</name>
</gene>
<evidence type="ECO:0000313" key="2">
    <source>
        <dbReference type="EMBL" id="MPC46405.1"/>
    </source>
</evidence>
<feature type="compositionally biased region" description="Polar residues" evidence="1">
    <location>
        <begin position="1"/>
        <end position="22"/>
    </location>
</feature>
<organism evidence="2 3">
    <name type="scientific">Portunus trituberculatus</name>
    <name type="common">Swimming crab</name>
    <name type="synonym">Neptunus trituberculatus</name>
    <dbReference type="NCBI Taxonomy" id="210409"/>
    <lineage>
        <taxon>Eukaryota</taxon>
        <taxon>Metazoa</taxon>
        <taxon>Ecdysozoa</taxon>
        <taxon>Arthropoda</taxon>
        <taxon>Crustacea</taxon>
        <taxon>Multicrustacea</taxon>
        <taxon>Malacostraca</taxon>
        <taxon>Eumalacostraca</taxon>
        <taxon>Eucarida</taxon>
        <taxon>Decapoda</taxon>
        <taxon>Pleocyemata</taxon>
        <taxon>Brachyura</taxon>
        <taxon>Eubrachyura</taxon>
        <taxon>Portunoidea</taxon>
        <taxon>Portunidae</taxon>
        <taxon>Portuninae</taxon>
        <taxon>Portunus</taxon>
    </lineage>
</organism>
<feature type="region of interest" description="Disordered" evidence="1">
    <location>
        <begin position="1"/>
        <end position="31"/>
    </location>
</feature>
<proteinExistence type="predicted"/>
<dbReference type="EMBL" id="VSRR010007193">
    <property type="protein sequence ID" value="MPC46405.1"/>
    <property type="molecule type" value="Genomic_DNA"/>
</dbReference>
<evidence type="ECO:0000256" key="1">
    <source>
        <dbReference type="SAM" id="MobiDB-lite"/>
    </source>
</evidence>
<name>A0A5B7FLS7_PORTR</name>
<accession>A0A5B7FLS7</accession>